<gene>
    <name evidence="1" type="ORF">DSO57_1027027</name>
</gene>
<protein>
    <submittedName>
        <fullName evidence="1">Uncharacterized protein</fullName>
    </submittedName>
</protein>
<sequence>MLVASDPTVLVVFCVLFTFLSLCLPVLPRLSIATTSRDYSSRAARLGFPVVCLCCASEHNSPPLLAIGVIKFLLSSGTTFYSWFIFLSPQPSIVAIKNVDSNFQACGLHYVSSPYSHLDYFSQPLEQISTSVHQLGNNPSHLLHLVKDLPSRAQNLLISGECLVKSLTCNNLDQFLLEPPQSITQREPPCACASSREPSTCSLDCTCASGLQH</sequence>
<name>A0ACC2TD01_9FUNG</name>
<evidence type="ECO:0000313" key="1">
    <source>
        <dbReference type="EMBL" id="KAJ9072487.1"/>
    </source>
</evidence>
<proteinExistence type="predicted"/>
<accession>A0ACC2TD01</accession>
<reference evidence="1" key="1">
    <citation type="submission" date="2022-04" db="EMBL/GenBank/DDBJ databases">
        <title>Genome of the entomopathogenic fungus Entomophthora muscae.</title>
        <authorList>
            <person name="Elya C."/>
            <person name="Lovett B.R."/>
            <person name="Lee E."/>
            <person name="Macias A.M."/>
            <person name="Hajek A.E."/>
            <person name="De Bivort B.L."/>
            <person name="Kasson M.T."/>
            <person name="De Fine Licht H.H."/>
            <person name="Stajich J.E."/>
        </authorList>
    </citation>
    <scope>NUCLEOTIDE SEQUENCE</scope>
    <source>
        <strain evidence="1">Berkeley</strain>
    </source>
</reference>
<dbReference type="Proteomes" id="UP001165960">
    <property type="component" value="Unassembled WGS sequence"/>
</dbReference>
<dbReference type="EMBL" id="QTSX02003002">
    <property type="protein sequence ID" value="KAJ9072487.1"/>
    <property type="molecule type" value="Genomic_DNA"/>
</dbReference>
<evidence type="ECO:0000313" key="2">
    <source>
        <dbReference type="Proteomes" id="UP001165960"/>
    </source>
</evidence>
<keyword evidence="2" id="KW-1185">Reference proteome</keyword>
<organism evidence="1 2">
    <name type="scientific">Entomophthora muscae</name>
    <dbReference type="NCBI Taxonomy" id="34485"/>
    <lineage>
        <taxon>Eukaryota</taxon>
        <taxon>Fungi</taxon>
        <taxon>Fungi incertae sedis</taxon>
        <taxon>Zoopagomycota</taxon>
        <taxon>Entomophthoromycotina</taxon>
        <taxon>Entomophthoromycetes</taxon>
        <taxon>Entomophthorales</taxon>
        <taxon>Entomophthoraceae</taxon>
        <taxon>Entomophthora</taxon>
    </lineage>
</organism>
<comment type="caution">
    <text evidence="1">The sequence shown here is derived from an EMBL/GenBank/DDBJ whole genome shotgun (WGS) entry which is preliminary data.</text>
</comment>